<keyword evidence="3" id="KW-1185">Reference proteome</keyword>
<dbReference type="Proteomes" id="UP000193067">
    <property type="component" value="Unassembled WGS sequence"/>
</dbReference>
<accession>A0A1Y2J2C6</accession>
<organism evidence="2 3">
    <name type="scientific">Trametes coccinea (strain BRFM310)</name>
    <name type="common">Pycnoporus coccineus</name>
    <dbReference type="NCBI Taxonomy" id="1353009"/>
    <lineage>
        <taxon>Eukaryota</taxon>
        <taxon>Fungi</taxon>
        <taxon>Dikarya</taxon>
        <taxon>Basidiomycota</taxon>
        <taxon>Agaricomycotina</taxon>
        <taxon>Agaricomycetes</taxon>
        <taxon>Polyporales</taxon>
        <taxon>Polyporaceae</taxon>
        <taxon>Trametes</taxon>
    </lineage>
</organism>
<proteinExistence type="predicted"/>
<name>A0A1Y2J2C6_TRAC3</name>
<reference evidence="2 3" key="1">
    <citation type="journal article" date="2015" name="Biotechnol. Biofuels">
        <title>Enhanced degradation of softwood versus hardwood by the white-rot fungus Pycnoporus coccineus.</title>
        <authorList>
            <person name="Couturier M."/>
            <person name="Navarro D."/>
            <person name="Chevret D."/>
            <person name="Henrissat B."/>
            <person name="Piumi F."/>
            <person name="Ruiz-Duenas F.J."/>
            <person name="Martinez A.T."/>
            <person name="Grigoriev I.V."/>
            <person name="Riley R."/>
            <person name="Lipzen A."/>
            <person name="Berrin J.G."/>
            <person name="Master E.R."/>
            <person name="Rosso M.N."/>
        </authorList>
    </citation>
    <scope>NUCLEOTIDE SEQUENCE [LARGE SCALE GENOMIC DNA]</scope>
    <source>
        <strain evidence="2 3">BRFM310</strain>
    </source>
</reference>
<sequence length="542" mass="60036">MDACPPIITEAALRASWATFDASTRAALIGMFASRGHTGSAGPVPAGQRVAAGTQPAPIQTGLPPPRGNPYGDEGYAGEDEREERNILGTRTAQAATNGAHSARNQAGQENNGQNPACRRRRLSPGGRYANIDPALLAEEPTDEYVELMSKNNELEARVRMLETHLPDHSSAGAHALPAQRGGRVGYSARAGRGGRRPRRQRVRAADADDSTSDEDDDVVYNPDGSAAEKDDVDPLVLLQLNTHSLSPMQKKALSKIQTSVTTAFRETTGVLASDQPWPRWSEDGVFPGMAVNFEATVEHCVNRALFRRVAEVAMQDLKKHAPVHADWMSASDVKLTLGLLFEVAKRSFRGFKRVYKAQFDEEQRNQLNANARAARWLNRRRKKCSNLLKATAMYMEKHGVDPTPLIVQEMMSDEASGPEDEATESQAEWKRRMADCAGVTKKTDEQLAKMVFFEAVHPNWRSEALTQILHELWSLFWQASDEPPQTAPYNFGINQDWYERFKDSNTHKVALKDWMNYPDPEGFGENAEVPDDAQENENGVA</sequence>
<dbReference type="AlphaFoldDB" id="A0A1Y2J2C6"/>
<feature type="region of interest" description="Disordered" evidence="1">
    <location>
        <begin position="38"/>
        <end position="81"/>
    </location>
</feature>
<feature type="compositionally biased region" description="Polar residues" evidence="1">
    <location>
        <begin position="94"/>
        <end position="115"/>
    </location>
</feature>
<evidence type="ECO:0000256" key="1">
    <source>
        <dbReference type="SAM" id="MobiDB-lite"/>
    </source>
</evidence>
<gene>
    <name evidence="2" type="ORF">PYCCODRAFT_1464166</name>
</gene>
<dbReference type="STRING" id="1353009.A0A1Y2J2C6"/>
<feature type="region of interest" description="Disordered" evidence="1">
    <location>
        <begin position="520"/>
        <end position="542"/>
    </location>
</feature>
<evidence type="ECO:0000313" key="3">
    <source>
        <dbReference type="Proteomes" id="UP000193067"/>
    </source>
</evidence>
<protein>
    <submittedName>
        <fullName evidence="2">Uncharacterized protein</fullName>
    </submittedName>
</protein>
<feature type="region of interest" description="Disordered" evidence="1">
    <location>
        <begin position="94"/>
        <end position="129"/>
    </location>
</feature>
<feature type="compositionally biased region" description="Acidic residues" evidence="1">
    <location>
        <begin position="208"/>
        <end position="219"/>
    </location>
</feature>
<feature type="region of interest" description="Disordered" evidence="1">
    <location>
        <begin position="168"/>
        <end position="232"/>
    </location>
</feature>
<evidence type="ECO:0000313" key="2">
    <source>
        <dbReference type="EMBL" id="OSD07053.1"/>
    </source>
</evidence>
<dbReference type="EMBL" id="KZ084089">
    <property type="protein sequence ID" value="OSD07053.1"/>
    <property type="molecule type" value="Genomic_DNA"/>
</dbReference>
<dbReference type="OrthoDB" id="2755095at2759"/>
<feature type="compositionally biased region" description="Basic residues" evidence="1">
    <location>
        <begin position="193"/>
        <end position="203"/>
    </location>
</feature>